<dbReference type="EMBL" id="GL629801">
    <property type="protein sequence ID" value="EFX00194.1"/>
    <property type="molecule type" value="Genomic_DNA"/>
</dbReference>
<name>F0XNK9_GROCL</name>
<evidence type="ECO:0000313" key="3">
    <source>
        <dbReference type="Proteomes" id="UP000007796"/>
    </source>
</evidence>
<organism evidence="3">
    <name type="scientific">Grosmannia clavigera (strain kw1407 / UAMH 11150)</name>
    <name type="common">Blue stain fungus</name>
    <name type="synonym">Graphiocladiella clavigera</name>
    <dbReference type="NCBI Taxonomy" id="655863"/>
    <lineage>
        <taxon>Eukaryota</taxon>
        <taxon>Fungi</taxon>
        <taxon>Dikarya</taxon>
        <taxon>Ascomycota</taxon>
        <taxon>Pezizomycotina</taxon>
        <taxon>Sordariomycetes</taxon>
        <taxon>Sordariomycetidae</taxon>
        <taxon>Ophiostomatales</taxon>
        <taxon>Ophiostomataceae</taxon>
        <taxon>Leptographium</taxon>
    </lineage>
</organism>
<dbReference type="InParanoid" id="F0XNK9"/>
<reference evidence="2 3" key="1">
    <citation type="journal article" date="2011" name="Proc. Natl. Acad. Sci. U.S.A.">
        <title>Genome and transcriptome analyses of the mountain pine beetle-fungal symbiont Grosmannia clavigera, a lodgepole pine pathogen.</title>
        <authorList>
            <person name="DiGuistini S."/>
            <person name="Wang Y."/>
            <person name="Liao N.Y."/>
            <person name="Taylor G."/>
            <person name="Tanguay P."/>
            <person name="Feau N."/>
            <person name="Henrissat B."/>
            <person name="Chan S.K."/>
            <person name="Hesse-Orce U."/>
            <person name="Alamouti S.M."/>
            <person name="Tsui C.K.M."/>
            <person name="Docking R.T."/>
            <person name="Levasseur A."/>
            <person name="Haridas S."/>
            <person name="Robertson G."/>
            <person name="Birol I."/>
            <person name="Holt R.A."/>
            <person name="Marra M.A."/>
            <person name="Hamelin R.C."/>
            <person name="Hirst M."/>
            <person name="Jones S.J.M."/>
            <person name="Bohlmann J."/>
            <person name="Breuil C."/>
        </authorList>
    </citation>
    <scope>NUCLEOTIDE SEQUENCE [LARGE SCALE GENOMIC DNA]</scope>
    <source>
        <strain evidence="3">kw1407 / UAMH 11150</strain>
    </source>
</reference>
<accession>F0XNK9</accession>
<sequence>MSGTLDKQQLVPGGHLRRSGNVPETFATLCPPFIYSNSIIVAATSPVLDDSDQKQDGWFISDFYAFNYIFKNLGQHQVWLTKVDPRILVKKFGNYLHGNPFKDRKVVLSNELLDNKELTAVTIVKDNLQEKFIKEAKRASELAVQTNAPLLLMLFCHGMEADRMKSPAGSSRMMLHSKHRGLEVQDLKDVLNPSARVTLITSACYSGGWVVHPDLNNTSMAAADATSESISWNASGSIGRYCGSVFASSLIGTLTSVASPLVETGSATENPDDLSLKCLSLSTSGSLQPETPTEEQTLSYNAFCHEVVDTLRTKTRFSFAHHLTFSAQNDDWESAWMKRTGIPLAFFSDRWDKLVSCPYSGAPSRLDQDPHNPMLSEDSATEDVIVRTGGAYSDITDRVTLAMLHSRAIDLAAAFLETCPGDDDKGYGPLFTGTLRGLICGDDNVPPAAEIICWIQFRWDFALMTDDIVRQLRLPMPGGEPCLMWRSFEFLESLWKSGRTDFQERHGEMFMSLLRRGFITRGNEDQGPPFRRPAYYLAAAIVATNKSKEDCEVLADQVGAYIHKANMLYAAKVLAESPNLRRRGRNWAKSVGRNVRRSLSPKKKRWSMREIIDSDSPGSSSSQHRPSLETQTRPRGLSGLGHVLDLAATSESNVERRKGGQNGRR</sequence>
<feature type="compositionally biased region" description="Basic residues" evidence="1">
    <location>
        <begin position="594"/>
        <end position="606"/>
    </location>
</feature>
<protein>
    <submittedName>
        <fullName evidence="2">Uncharacterized protein</fullName>
    </submittedName>
</protein>
<keyword evidence="3" id="KW-1185">Reference proteome</keyword>
<dbReference type="GeneID" id="25980713"/>
<dbReference type="STRING" id="655863.F0XNK9"/>
<evidence type="ECO:0000313" key="2">
    <source>
        <dbReference type="EMBL" id="EFX00194.1"/>
    </source>
</evidence>
<dbReference type="HOGENOM" id="CLU_030446_0_0_1"/>
<dbReference type="eggNOG" id="ENOG502SNM5">
    <property type="taxonomic scope" value="Eukaryota"/>
</dbReference>
<proteinExistence type="predicted"/>
<gene>
    <name evidence="2" type="ORF">CMQ_7196</name>
</gene>
<feature type="compositionally biased region" description="Polar residues" evidence="1">
    <location>
        <begin position="623"/>
        <end position="633"/>
    </location>
</feature>
<dbReference type="Proteomes" id="UP000007796">
    <property type="component" value="Unassembled WGS sequence"/>
</dbReference>
<dbReference type="OrthoDB" id="5242875at2759"/>
<dbReference type="AlphaFoldDB" id="F0XNK9"/>
<evidence type="ECO:0000256" key="1">
    <source>
        <dbReference type="SAM" id="MobiDB-lite"/>
    </source>
</evidence>
<feature type="region of interest" description="Disordered" evidence="1">
    <location>
        <begin position="585"/>
        <end position="665"/>
    </location>
</feature>
<dbReference type="RefSeq" id="XP_014169676.1">
    <property type="nucleotide sequence ID" value="XM_014314201.1"/>
</dbReference>